<feature type="transmembrane region" description="Helical" evidence="1">
    <location>
        <begin position="12"/>
        <end position="34"/>
    </location>
</feature>
<proteinExistence type="predicted"/>
<accession>A0AA95BTP9</accession>
<evidence type="ECO:0000313" key="2">
    <source>
        <dbReference type="EMBL" id="UUX59233.1"/>
    </source>
</evidence>
<gene>
    <name evidence="2" type="ORF">NUH22_00875</name>
</gene>
<protein>
    <submittedName>
        <fullName evidence="2">Uncharacterized protein</fullName>
    </submittedName>
</protein>
<keyword evidence="1" id="KW-1133">Transmembrane helix</keyword>
<dbReference type="Proteomes" id="UP001060018">
    <property type="component" value="Chromosome"/>
</dbReference>
<keyword evidence="1" id="KW-0472">Membrane</keyword>
<dbReference type="EMBL" id="CP102487">
    <property type="protein sequence ID" value="UUX59233.1"/>
    <property type="molecule type" value="Genomic_DNA"/>
</dbReference>
<feature type="transmembrane region" description="Helical" evidence="1">
    <location>
        <begin position="46"/>
        <end position="66"/>
    </location>
</feature>
<sequence length="82" mass="8560">MYQLVLRKTFVASLALALGGGIVFVLLQLAGIILGNAPLLTAPNSVFKTVLCICASIASIAAYLLLHAGSTPRKYAQENASK</sequence>
<dbReference type="AlphaFoldDB" id="A0AA95BTP9"/>
<evidence type="ECO:0000256" key="1">
    <source>
        <dbReference type="SAM" id="Phobius"/>
    </source>
</evidence>
<reference evidence="2" key="1">
    <citation type="journal article" date="2022" name="Pest Manag. Sci.">
        <title>Glutamicibacter halophytocola-mediated host fitness of potato tuber moth on Solanaceae crops.</title>
        <authorList>
            <person name="Wang W."/>
            <person name="Xiao G."/>
            <person name="Du G."/>
            <person name="Chang L."/>
            <person name="Yang Y."/>
            <person name="Ye J."/>
            <person name="Chen B."/>
        </authorList>
    </citation>
    <scope>NUCLEOTIDE SEQUENCE</scope>
    <source>
        <strain evidence="2">S2</strain>
    </source>
</reference>
<keyword evidence="1" id="KW-0812">Transmembrane</keyword>
<dbReference type="RefSeq" id="WP_257745749.1">
    <property type="nucleotide sequence ID" value="NZ_CP102487.1"/>
</dbReference>
<organism evidence="2 3">
    <name type="scientific">Glutamicibacter halophytocola</name>
    <dbReference type="NCBI Taxonomy" id="1933880"/>
    <lineage>
        <taxon>Bacteria</taxon>
        <taxon>Bacillati</taxon>
        <taxon>Actinomycetota</taxon>
        <taxon>Actinomycetes</taxon>
        <taxon>Micrococcales</taxon>
        <taxon>Micrococcaceae</taxon>
        <taxon>Glutamicibacter</taxon>
    </lineage>
</organism>
<evidence type="ECO:0000313" key="3">
    <source>
        <dbReference type="Proteomes" id="UP001060018"/>
    </source>
</evidence>
<name>A0AA95BTP9_9MICC</name>